<feature type="region of interest" description="Disordered" evidence="1">
    <location>
        <begin position="1"/>
        <end position="36"/>
    </location>
</feature>
<evidence type="ECO:0000313" key="3">
    <source>
        <dbReference type="RefSeq" id="XP_027196641.1"/>
    </source>
</evidence>
<dbReference type="RefSeq" id="XP_027196641.1">
    <property type="nucleotide sequence ID" value="XM_027340840.1"/>
</dbReference>
<feature type="compositionally biased region" description="Polar residues" evidence="1">
    <location>
        <begin position="22"/>
        <end position="36"/>
    </location>
</feature>
<sequence>MRIYTIDEKTMIKSSSSSSSSHLNNNNPLQSTHQNGFNSTLMMTKQQPLSSSSTTLDQSSSSISNSITKVKSKFENNGGGDANVSRVNIPIVFNKNRGQISMYRFINTKGKKMNKNQNGGGGGFNRNNFNHHHQHYFDDSNDYDGGITRPSSKATTAAAIKYVINNHNFYKKRISAIDKIQEELREMKLREDELKCQRIRSIGISYPNLNSICDDDYSTSDDQTSEDNKDSFHSRCSSNPDLLNGNHLNNHNNNHSSSPSPSSTSSSSSSSYTIAIVDINNTNNSNNNSTITSSTTTLSSDTSDSLLNDCGLKIGGPRRKIPLIAIWEQKINECQTNGDTITTTTTTATTNNQNIKDQ</sequence>
<protein>
    <submittedName>
        <fullName evidence="3">Uncharacterized protein DDB_G0267764-like isoform X2</fullName>
    </submittedName>
</protein>
<gene>
    <name evidence="3" type="primary">LOC113791110</name>
</gene>
<proteinExistence type="predicted"/>
<organism evidence="2 3">
    <name type="scientific">Dermatophagoides pteronyssinus</name>
    <name type="common">European house dust mite</name>
    <dbReference type="NCBI Taxonomy" id="6956"/>
    <lineage>
        <taxon>Eukaryota</taxon>
        <taxon>Metazoa</taxon>
        <taxon>Ecdysozoa</taxon>
        <taxon>Arthropoda</taxon>
        <taxon>Chelicerata</taxon>
        <taxon>Arachnida</taxon>
        <taxon>Acari</taxon>
        <taxon>Acariformes</taxon>
        <taxon>Sarcoptiformes</taxon>
        <taxon>Astigmata</taxon>
        <taxon>Psoroptidia</taxon>
        <taxon>Analgoidea</taxon>
        <taxon>Pyroglyphidae</taxon>
        <taxon>Dermatophagoidinae</taxon>
        <taxon>Dermatophagoides</taxon>
    </lineage>
</organism>
<dbReference type="OrthoDB" id="6512841at2759"/>
<evidence type="ECO:0000256" key="1">
    <source>
        <dbReference type="SAM" id="MobiDB-lite"/>
    </source>
</evidence>
<reference evidence="3" key="1">
    <citation type="submission" date="2025-08" db="UniProtKB">
        <authorList>
            <consortium name="RefSeq"/>
        </authorList>
    </citation>
    <scope>IDENTIFICATION</scope>
    <source>
        <strain evidence="3">Airmid</strain>
    </source>
</reference>
<name>A0A6P6XUW5_DERPT</name>
<feature type="compositionally biased region" description="Basic and acidic residues" evidence="1">
    <location>
        <begin position="1"/>
        <end position="11"/>
    </location>
</feature>
<evidence type="ECO:0000313" key="2">
    <source>
        <dbReference type="Proteomes" id="UP000515146"/>
    </source>
</evidence>
<accession>A0A6P6XUW5</accession>
<feature type="compositionally biased region" description="Low complexity" evidence="1">
    <location>
        <begin position="239"/>
        <end position="269"/>
    </location>
</feature>
<feature type="region of interest" description="Disordered" evidence="1">
    <location>
        <begin position="217"/>
        <end position="269"/>
    </location>
</feature>
<keyword evidence="2" id="KW-1185">Reference proteome</keyword>
<dbReference type="AlphaFoldDB" id="A0A6P6XUW5"/>
<dbReference type="Proteomes" id="UP000515146">
    <property type="component" value="Unplaced"/>
</dbReference>